<protein>
    <submittedName>
        <fullName evidence="1">Uncharacterized protein</fullName>
    </submittedName>
</protein>
<evidence type="ECO:0000313" key="1">
    <source>
        <dbReference type="EMBL" id="KAI8046719.1"/>
    </source>
</evidence>
<dbReference type="EMBL" id="JAMKOV010000001">
    <property type="protein sequence ID" value="KAI8046719.1"/>
    <property type="molecule type" value="Genomic_DNA"/>
</dbReference>
<gene>
    <name evidence="1" type="ORF">M5D96_002932</name>
</gene>
<accession>A0A9P9Z0Z2</accession>
<reference evidence="1" key="1">
    <citation type="journal article" date="2023" name="Genome Biol. Evol.">
        <title>Long-read-based Genome Assembly of Drosophila gunungcola Reveals Fewer Chemosensory Genes in Flower-breeding Species.</title>
        <authorList>
            <person name="Negi A."/>
            <person name="Liao B.Y."/>
            <person name="Yeh S.D."/>
        </authorList>
    </citation>
    <scope>NUCLEOTIDE SEQUENCE</scope>
    <source>
        <strain evidence="1">Sukarami</strain>
    </source>
</reference>
<sequence>MATTARSTTTATRITGSHKVAQIPRSQLGAIWQLQTSRLGDRPTRRRVIAATGPQRTPKRSSQSGVLLPLLLLLLVVVQRQKQFALCARTWPKLAFDHKLGHALALGQEQLWDQSCNQDKKG</sequence>
<comment type="caution">
    <text evidence="1">The sequence shown here is derived from an EMBL/GenBank/DDBJ whole genome shotgun (WGS) entry which is preliminary data.</text>
</comment>
<dbReference type="Proteomes" id="UP001059596">
    <property type="component" value="Chromosome 3R"/>
</dbReference>
<keyword evidence="2" id="KW-1185">Reference proteome</keyword>
<proteinExistence type="predicted"/>
<name>A0A9P9Z0Z2_9MUSC</name>
<dbReference type="AlphaFoldDB" id="A0A9P9Z0Z2"/>
<evidence type="ECO:0000313" key="2">
    <source>
        <dbReference type="Proteomes" id="UP001059596"/>
    </source>
</evidence>
<organism evidence="1 2">
    <name type="scientific">Drosophila gunungcola</name>
    <name type="common">fruit fly</name>
    <dbReference type="NCBI Taxonomy" id="103775"/>
    <lineage>
        <taxon>Eukaryota</taxon>
        <taxon>Metazoa</taxon>
        <taxon>Ecdysozoa</taxon>
        <taxon>Arthropoda</taxon>
        <taxon>Hexapoda</taxon>
        <taxon>Insecta</taxon>
        <taxon>Pterygota</taxon>
        <taxon>Neoptera</taxon>
        <taxon>Endopterygota</taxon>
        <taxon>Diptera</taxon>
        <taxon>Brachycera</taxon>
        <taxon>Muscomorpha</taxon>
        <taxon>Ephydroidea</taxon>
        <taxon>Drosophilidae</taxon>
        <taxon>Drosophila</taxon>
        <taxon>Sophophora</taxon>
    </lineage>
</organism>